<dbReference type="GO" id="GO:0007165">
    <property type="term" value="P:signal transduction"/>
    <property type="evidence" value="ECO:0007669"/>
    <property type="project" value="InterPro"/>
</dbReference>
<dbReference type="SUPFAM" id="SSF52200">
    <property type="entry name" value="Toll/Interleukin receptor TIR domain"/>
    <property type="match status" value="1"/>
</dbReference>
<dbReference type="Pfam" id="PF01582">
    <property type="entry name" value="TIR"/>
    <property type="match status" value="1"/>
</dbReference>
<protein>
    <recommendedName>
        <fullName evidence="2">TIR domain-containing protein</fullName>
    </recommendedName>
</protein>
<dbReference type="PROSITE" id="PS50104">
    <property type="entry name" value="TIR"/>
    <property type="match status" value="1"/>
</dbReference>
<feature type="domain" description="TIR" evidence="2">
    <location>
        <begin position="11"/>
        <end position="174"/>
    </location>
</feature>
<dbReference type="AlphaFoldDB" id="A0AAE1JJH3"/>
<dbReference type="InterPro" id="IPR000157">
    <property type="entry name" value="TIR_dom"/>
</dbReference>
<dbReference type="FunFam" id="3.40.50.10140:FF:000007">
    <property type="entry name" value="Disease resistance protein (TIR-NBS-LRR class)"/>
    <property type="match status" value="1"/>
</dbReference>
<dbReference type="EMBL" id="JAWXYG010000006">
    <property type="protein sequence ID" value="KAK4269159.1"/>
    <property type="molecule type" value="Genomic_DNA"/>
</dbReference>
<proteinExistence type="predicted"/>
<keyword evidence="4" id="KW-1185">Reference proteome</keyword>
<dbReference type="SMART" id="SM00255">
    <property type="entry name" value="TIR"/>
    <property type="match status" value="1"/>
</dbReference>
<accession>A0AAE1JJH3</accession>
<organism evidence="3 4">
    <name type="scientific">Acacia crassicarpa</name>
    <name type="common">northern wattle</name>
    <dbReference type="NCBI Taxonomy" id="499986"/>
    <lineage>
        <taxon>Eukaryota</taxon>
        <taxon>Viridiplantae</taxon>
        <taxon>Streptophyta</taxon>
        <taxon>Embryophyta</taxon>
        <taxon>Tracheophyta</taxon>
        <taxon>Spermatophyta</taxon>
        <taxon>Magnoliopsida</taxon>
        <taxon>eudicotyledons</taxon>
        <taxon>Gunneridae</taxon>
        <taxon>Pentapetalae</taxon>
        <taxon>rosids</taxon>
        <taxon>fabids</taxon>
        <taxon>Fabales</taxon>
        <taxon>Fabaceae</taxon>
        <taxon>Caesalpinioideae</taxon>
        <taxon>mimosoid clade</taxon>
        <taxon>Acacieae</taxon>
        <taxon>Acacia</taxon>
    </lineage>
</organism>
<evidence type="ECO:0000256" key="1">
    <source>
        <dbReference type="ARBA" id="ARBA00023027"/>
    </source>
</evidence>
<sequence>MGVAASSSSSKKYEVFLSFRGEDAGRSFTSHLYTALCEKGIETFVGYELPKGDDISKSLIQAIEDSSMYLIVFSENYASSKRCLNELIEILRCNKEKRRCVVPIFYQVDPSEVRHQSGAYGEAFAQHLNINPEKVDEWRKALSETASLVGWHSRNYRDESELIQNIVSHIIELLKHWSSSALAKN</sequence>
<dbReference type="PANTHER" id="PTHR32009:SF155">
    <property type="entry name" value="DISEASE RESISTANCE PROTEIN (TIR-NBS-LRR CLASS)"/>
    <property type="match status" value="1"/>
</dbReference>
<reference evidence="3" key="1">
    <citation type="submission" date="2023-10" db="EMBL/GenBank/DDBJ databases">
        <title>Chromosome-level genome of the transformable northern wattle, Acacia crassicarpa.</title>
        <authorList>
            <person name="Massaro I."/>
            <person name="Sinha N.R."/>
            <person name="Poethig S."/>
            <person name="Leichty A.R."/>
        </authorList>
    </citation>
    <scope>NUCLEOTIDE SEQUENCE</scope>
    <source>
        <strain evidence="3">Acra3RX</strain>
        <tissue evidence="3">Leaf</tissue>
    </source>
</reference>
<dbReference type="Gene3D" id="3.40.50.10140">
    <property type="entry name" value="Toll/interleukin-1 receptor homology (TIR) domain"/>
    <property type="match status" value="1"/>
</dbReference>
<comment type="caution">
    <text evidence="3">The sequence shown here is derived from an EMBL/GenBank/DDBJ whole genome shotgun (WGS) entry which is preliminary data.</text>
</comment>
<dbReference type="PANTHER" id="PTHR32009">
    <property type="entry name" value="TMV RESISTANCE PROTEIN N-LIKE"/>
    <property type="match status" value="1"/>
</dbReference>
<evidence type="ECO:0000313" key="4">
    <source>
        <dbReference type="Proteomes" id="UP001293593"/>
    </source>
</evidence>
<keyword evidence="1" id="KW-0520">NAD</keyword>
<evidence type="ECO:0000259" key="2">
    <source>
        <dbReference type="PROSITE" id="PS50104"/>
    </source>
</evidence>
<dbReference type="InterPro" id="IPR035897">
    <property type="entry name" value="Toll_tir_struct_dom_sf"/>
</dbReference>
<evidence type="ECO:0000313" key="3">
    <source>
        <dbReference type="EMBL" id="KAK4269159.1"/>
    </source>
</evidence>
<gene>
    <name evidence="3" type="ORF">QN277_022351</name>
</gene>
<name>A0AAE1JJH3_9FABA</name>
<dbReference type="Proteomes" id="UP001293593">
    <property type="component" value="Unassembled WGS sequence"/>
</dbReference>